<evidence type="ECO:0000313" key="2">
    <source>
        <dbReference type="Proteomes" id="UP001620626"/>
    </source>
</evidence>
<sequence>MVVKTSTFGVETDSMLDGGAQISLISANFLYQLVKEKNLDFDSLEPSQINVRVLDVNGKMVPCLFKVNLPILRRGLKSEVKVAVHVTKAPIGFDMLIGTNGLGKLGFKLYDEANDSMVEFENSELNSKNLLTVIYGTTIEPRSTKILEMGVNENYEASELLISSDNSNDLHVEPTVAIAN</sequence>
<protein>
    <submittedName>
        <fullName evidence="1">Uncharacterized protein</fullName>
    </submittedName>
</protein>
<gene>
    <name evidence="1" type="ORF">niasHT_011505</name>
</gene>
<keyword evidence="2" id="KW-1185">Reference proteome</keyword>
<accession>A0ABD2LGM3</accession>
<reference evidence="1 2" key="1">
    <citation type="submission" date="2024-10" db="EMBL/GenBank/DDBJ databases">
        <authorList>
            <person name="Kim D."/>
        </authorList>
    </citation>
    <scope>NUCLEOTIDE SEQUENCE [LARGE SCALE GENOMIC DNA]</scope>
    <source>
        <strain evidence="1">BH-2024</strain>
    </source>
</reference>
<name>A0ABD2LGM3_9BILA</name>
<evidence type="ECO:0000313" key="1">
    <source>
        <dbReference type="EMBL" id="KAL3113830.1"/>
    </source>
</evidence>
<proteinExistence type="predicted"/>
<dbReference type="EMBL" id="JBICBT010000433">
    <property type="protein sequence ID" value="KAL3113830.1"/>
    <property type="molecule type" value="Genomic_DNA"/>
</dbReference>
<comment type="caution">
    <text evidence="1">The sequence shown here is derived from an EMBL/GenBank/DDBJ whole genome shotgun (WGS) entry which is preliminary data.</text>
</comment>
<dbReference type="Proteomes" id="UP001620626">
    <property type="component" value="Unassembled WGS sequence"/>
</dbReference>
<organism evidence="1 2">
    <name type="scientific">Heterodera trifolii</name>
    <dbReference type="NCBI Taxonomy" id="157864"/>
    <lineage>
        <taxon>Eukaryota</taxon>
        <taxon>Metazoa</taxon>
        <taxon>Ecdysozoa</taxon>
        <taxon>Nematoda</taxon>
        <taxon>Chromadorea</taxon>
        <taxon>Rhabditida</taxon>
        <taxon>Tylenchina</taxon>
        <taxon>Tylenchomorpha</taxon>
        <taxon>Tylenchoidea</taxon>
        <taxon>Heteroderidae</taxon>
        <taxon>Heteroderinae</taxon>
        <taxon>Heterodera</taxon>
    </lineage>
</organism>
<dbReference type="AlphaFoldDB" id="A0ABD2LGM3"/>